<name>A0A135Z500_GARVA</name>
<accession>A0A135Z500</accession>
<evidence type="ECO:0000313" key="2">
    <source>
        <dbReference type="Proteomes" id="UP000070505"/>
    </source>
</evidence>
<proteinExistence type="predicted"/>
<dbReference type="PATRIC" id="fig|2702.101.peg.941"/>
<dbReference type="EMBL" id="LSRC01000039">
    <property type="protein sequence ID" value="KXI16691.1"/>
    <property type="molecule type" value="Genomic_DNA"/>
</dbReference>
<reference evidence="2" key="1">
    <citation type="submission" date="2016-02" db="EMBL/GenBank/DDBJ databases">
        <authorList>
            <person name="Mitreva M."/>
            <person name="Pepin K.H."/>
            <person name="Mihindukulasuriya K.A."/>
            <person name="Fulton R."/>
            <person name="Fronick C."/>
            <person name="O'Laughlin M."/>
            <person name="Miner T."/>
            <person name="Herter B."/>
            <person name="Rosa B.A."/>
            <person name="Cordes M."/>
            <person name="Tomlinson C."/>
            <person name="Wollam A."/>
            <person name="Palsikar V.B."/>
            <person name="Mardis E.R."/>
            <person name="Wilson R.K."/>
        </authorList>
    </citation>
    <scope>NUCLEOTIDE SEQUENCE [LARGE SCALE GENOMIC DNA]</scope>
    <source>
        <strain evidence="2">CMW7778B</strain>
    </source>
</reference>
<sequence length="48" mass="5512">MLREWVSCLKSSYKAIKLLSHQAIKPLSHQAIKPSSHQAIKPILNFLR</sequence>
<gene>
    <name evidence="1" type="ORF">HMPREF3230_00960</name>
</gene>
<evidence type="ECO:0000313" key="1">
    <source>
        <dbReference type="EMBL" id="KXI16691.1"/>
    </source>
</evidence>
<dbReference type="AlphaFoldDB" id="A0A135Z500"/>
<dbReference type="Proteomes" id="UP000070505">
    <property type="component" value="Unassembled WGS sequence"/>
</dbReference>
<protein>
    <submittedName>
        <fullName evidence="1">Uncharacterized protein</fullName>
    </submittedName>
</protein>
<comment type="caution">
    <text evidence="1">The sequence shown here is derived from an EMBL/GenBank/DDBJ whole genome shotgun (WGS) entry which is preliminary data.</text>
</comment>
<organism evidence="1 2">
    <name type="scientific">Gardnerella vaginalis</name>
    <dbReference type="NCBI Taxonomy" id="2702"/>
    <lineage>
        <taxon>Bacteria</taxon>
        <taxon>Bacillati</taxon>
        <taxon>Actinomycetota</taxon>
        <taxon>Actinomycetes</taxon>
        <taxon>Bifidobacteriales</taxon>
        <taxon>Bifidobacteriaceae</taxon>
        <taxon>Gardnerella</taxon>
    </lineage>
</organism>